<dbReference type="Pfam" id="PF06551">
    <property type="entry name" value="DUF1120"/>
    <property type="match status" value="1"/>
</dbReference>
<feature type="signal peptide" evidence="1">
    <location>
        <begin position="1"/>
        <end position="22"/>
    </location>
</feature>
<dbReference type="Proteomes" id="UP000254220">
    <property type="component" value="Unassembled WGS sequence"/>
</dbReference>
<name>A0A379XWY2_SALER</name>
<gene>
    <name evidence="2" type="ORF">NCTC12420_04946</name>
</gene>
<protein>
    <submittedName>
        <fullName evidence="2">Outer membrane protein</fullName>
    </submittedName>
</protein>
<sequence length="226" mass="24476">MRKLIFVIALTGAMISVQSAHADELTTALMVKGKIIPGSCTPTLSDGGKIDYGTISTFLLFHDSNSLGVKNITLHISCSAKAYVGFTATDNRSDSLPEHIEVVNVKNNDDYRLFGLGKTAEDKAIGAFTIDVDTMNLKVDGINYNGTQILYSTTGTLWASTKNIRSYTDKAPYIEALYNTSGAAVKDFKEAEIPLVINTSIVDARELSVTDKVMLDGNVTFSIVYL</sequence>
<keyword evidence="1" id="KW-0732">Signal</keyword>
<evidence type="ECO:0000313" key="3">
    <source>
        <dbReference type="Proteomes" id="UP000254220"/>
    </source>
</evidence>
<evidence type="ECO:0000313" key="2">
    <source>
        <dbReference type="EMBL" id="SUI05037.1"/>
    </source>
</evidence>
<dbReference type="EMBL" id="UGYB01000001">
    <property type="protein sequence ID" value="SUI05037.1"/>
    <property type="molecule type" value="Genomic_DNA"/>
</dbReference>
<feature type="chain" id="PRO_5016615472" evidence="1">
    <location>
        <begin position="23"/>
        <end position="226"/>
    </location>
</feature>
<dbReference type="RefSeq" id="WP_079776421.1">
    <property type="nucleotide sequence ID" value="NZ_DADWZK010000023.1"/>
</dbReference>
<proteinExistence type="predicted"/>
<evidence type="ECO:0000256" key="1">
    <source>
        <dbReference type="SAM" id="SignalP"/>
    </source>
</evidence>
<reference evidence="2 3" key="1">
    <citation type="submission" date="2018-06" db="EMBL/GenBank/DDBJ databases">
        <authorList>
            <consortium name="Pathogen Informatics"/>
            <person name="Doyle S."/>
        </authorList>
    </citation>
    <scope>NUCLEOTIDE SEQUENCE [LARGE SCALE GENOMIC DNA]</scope>
    <source>
        <strain evidence="2 3">NCTC12420</strain>
    </source>
</reference>
<dbReference type="InterPro" id="IPR010546">
    <property type="entry name" value="DUF1120"/>
</dbReference>
<accession>A0A379XWY2</accession>
<organism evidence="2 3">
    <name type="scientific">Salmonella enterica subsp. indica</name>
    <dbReference type="NCBI Taxonomy" id="59207"/>
    <lineage>
        <taxon>Bacteria</taxon>
        <taxon>Pseudomonadati</taxon>
        <taxon>Pseudomonadota</taxon>
        <taxon>Gammaproteobacteria</taxon>
        <taxon>Enterobacterales</taxon>
        <taxon>Enterobacteriaceae</taxon>
        <taxon>Salmonella</taxon>
    </lineage>
</organism>
<dbReference type="AlphaFoldDB" id="A0A379XWY2"/>